<keyword evidence="18 25" id="KW-0472">Membrane</keyword>
<name>A0AAV5F3K9_ELECO</name>
<dbReference type="PROSITE" id="PS00108">
    <property type="entry name" value="PROTEIN_KINASE_ST"/>
    <property type="match status" value="1"/>
</dbReference>
<dbReference type="GO" id="GO:0005524">
    <property type="term" value="F:ATP binding"/>
    <property type="evidence" value="ECO:0007669"/>
    <property type="project" value="UniProtKB-UniRule"/>
</dbReference>
<dbReference type="AlphaFoldDB" id="A0AAV5F3K9"/>
<dbReference type="SUPFAM" id="SSF52047">
    <property type="entry name" value="RNI-like"/>
    <property type="match status" value="1"/>
</dbReference>
<dbReference type="GO" id="GO:0006979">
    <property type="term" value="P:response to oxidative stress"/>
    <property type="evidence" value="ECO:0007669"/>
    <property type="project" value="InterPro"/>
</dbReference>
<evidence type="ECO:0000313" key="28">
    <source>
        <dbReference type="EMBL" id="GJN29442.1"/>
    </source>
</evidence>
<keyword evidence="16 25" id="KW-1133">Transmembrane helix</keyword>
<dbReference type="InterPro" id="IPR000719">
    <property type="entry name" value="Prot_kinase_dom"/>
</dbReference>
<keyword evidence="20" id="KW-0325">Glycoprotein</keyword>
<dbReference type="SUPFAM" id="SSF52058">
    <property type="entry name" value="L domain-like"/>
    <property type="match status" value="1"/>
</dbReference>
<keyword evidence="10 25" id="KW-0812">Transmembrane</keyword>
<keyword evidence="5" id="KW-0723">Serine/threonine-protein kinase</keyword>
<keyword evidence="17 24" id="KW-0560">Oxidoreductase</keyword>
<evidence type="ECO:0000256" key="22">
    <source>
        <dbReference type="ARBA" id="ARBA00048679"/>
    </source>
</evidence>
<proteinExistence type="inferred from homology"/>
<dbReference type="FunFam" id="3.40.30.10:FF:000025">
    <property type="entry name" value="Glutathione peroxidase"/>
    <property type="match status" value="1"/>
</dbReference>
<evidence type="ECO:0000256" key="7">
    <source>
        <dbReference type="ARBA" id="ARBA00022559"/>
    </source>
</evidence>
<dbReference type="Pfam" id="PF13855">
    <property type="entry name" value="LRR_8"/>
    <property type="match status" value="2"/>
</dbReference>
<dbReference type="EMBL" id="BQKI01000081">
    <property type="protein sequence ID" value="GJN29442.1"/>
    <property type="molecule type" value="Genomic_DNA"/>
</dbReference>
<feature type="transmembrane region" description="Helical" evidence="25">
    <location>
        <begin position="810"/>
        <end position="832"/>
    </location>
</feature>
<dbReference type="PROSITE" id="PS50011">
    <property type="entry name" value="PROTEIN_KINASE_DOM"/>
    <property type="match status" value="1"/>
</dbReference>
<comment type="similarity">
    <text evidence="2 24">Belongs to the glutathione peroxidase family.</text>
</comment>
<gene>
    <name evidence="28" type="primary">gb17668</name>
    <name evidence="28" type="ORF">PR202_gb17668</name>
</gene>
<evidence type="ECO:0000256" key="21">
    <source>
        <dbReference type="ARBA" id="ARBA00047899"/>
    </source>
</evidence>
<dbReference type="CDD" id="cd00340">
    <property type="entry name" value="GSH_Peroxidase"/>
    <property type="match status" value="1"/>
</dbReference>
<dbReference type="FunFam" id="3.80.10.10:FF:000095">
    <property type="entry name" value="LRR receptor-like serine/threonine-protein kinase GSO1"/>
    <property type="match status" value="2"/>
</dbReference>
<evidence type="ECO:0000256" key="11">
    <source>
        <dbReference type="ARBA" id="ARBA00022729"/>
    </source>
</evidence>
<dbReference type="FunFam" id="3.30.200.20:FF:000543">
    <property type="entry name" value="Putative leucine-rich repeat receptor-like serine/threonine-protein kinase"/>
    <property type="match status" value="1"/>
</dbReference>
<dbReference type="Pfam" id="PF13516">
    <property type="entry name" value="LRR_6"/>
    <property type="match status" value="1"/>
</dbReference>
<dbReference type="InterPro" id="IPR029760">
    <property type="entry name" value="GPX_CS"/>
</dbReference>
<evidence type="ECO:0000256" key="25">
    <source>
        <dbReference type="SAM" id="Phobius"/>
    </source>
</evidence>
<dbReference type="InterPro" id="IPR013210">
    <property type="entry name" value="LRR_N_plant-typ"/>
</dbReference>
<dbReference type="SUPFAM" id="SSF56112">
    <property type="entry name" value="Protein kinase-like (PK-like)"/>
    <property type="match status" value="1"/>
</dbReference>
<evidence type="ECO:0000256" key="17">
    <source>
        <dbReference type="ARBA" id="ARBA00023002"/>
    </source>
</evidence>
<evidence type="ECO:0000256" key="14">
    <source>
        <dbReference type="ARBA" id="ARBA00022777"/>
    </source>
</evidence>
<evidence type="ECO:0000256" key="16">
    <source>
        <dbReference type="ARBA" id="ARBA00022989"/>
    </source>
</evidence>
<comment type="subcellular location">
    <subcellularLocation>
        <location evidence="1">Cell membrane</location>
        <topology evidence="1">Single-pass membrane protein</topology>
    </subcellularLocation>
</comment>
<keyword evidence="9" id="KW-0808">Transferase</keyword>
<evidence type="ECO:0000313" key="29">
    <source>
        <dbReference type="Proteomes" id="UP001054889"/>
    </source>
</evidence>
<dbReference type="InterPro" id="IPR000889">
    <property type="entry name" value="Glutathione_peroxidase"/>
</dbReference>
<evidence type="ECO:0000256" key="13">
    <source>
        <dbReference type="ARBA" id="ARBA00022741"/>
    </source>
</evidence>
<feature type="domain" description="Thioredoxin" evidence="27">
    <location>
        <begin position="61"/>
        <end position="225"/>
    </location>
</feature>
<dbReference type="Pfam" id="PF00255">
    <property type="entry name" value="GSHPx"/>
    <property type="match status" value="1"/>
</dbReference>
<dbReference type="GO" id="GO:0005886">
    <property type="term" value="C:plasma membrane"/>
    <property type="evidence" value="ECO:0007669"/>
    <property type="project" value="UniProtKB-SubCell"/>
</dbReference>
<dbReference type="Pfam" id="PF00069">
    <property type="entry name" value="Pkinase"/>
    <property type="match status" value="1"/>
</dbReference>
<dbReference type="InterPro" id="IPR011009">
    <property type="entry name" value="Kinase-like_dom_sf"/>
</dbReference>
<comment type="similarity">
    <text evidence="3">Belongs to the protein kinase superfamily. Ser/Thr protein kinase family.</text>
</comment>
<evidence type="ECO:0000256" key="24">
    <source>
        <dbReference type="RuleBase" id="RU000499"/>
    </source>
</evidence>
<reference evidence="28" key="1">
    <citation type="journal article" date="2018" name="DNA Res.">
        <title>Multiple hybrid de novo genome assembly of finger millet, an orphan allotetraploid crop.</title>
        <authorList>
            <person name="Hatakeyama M."/>
            <person name="Aluri S."/>
            <person name="Balachadran M.T."/>
            <person name="Sivarajan S.R."/>
            <person name="Patrignani A."/>
            <person name="Gruter S."/>
            <person name="Poveda L."/>
            <person name="Shimizu-Inatsugi R."/>
            <person name="Baeten J."/>
            <person name="Francoijs K.J."/>
            <person name="Nataraja K.N."/>
            <person name="Reddy Y.A.N."/>
            <person name="Phadnis S."/>
            <person name="Ravikumar R.L."/>
            <person name="Schlapbach R."/>
            <person name="Sreeman S.M."/>
            <person name="Shimizu K.K."/>
        </authorList>
    </citation>
    <scope>NUCLEOTIDE SEQUENCE</scope>
</reference>
<comment type="catalytic activity">
    <reaction evidence="22">
        <text>L-seryl-[protein] + ATP = O-phospho-L-seryl-[protein] + ADP + H(+)</text>
        <dbReference type="Rhea" id="RHEA:17989"/>
        <dbReference type="Rhea" id="RHEA-COMP:9863"/>
        <dbReference type="Rhea" id="RHEA-COMP:11604"/>
        <dbReference type="ChEBI" id="CHEBI:15378"/>
        <dbReference type="ChEBI" id="CHEBI:29999"/>
        <dbReference type="ChEBI" id="CHEBI:30616"/>
        <dbReference type="ChEBI" id="CHEBI:83421"/>
        <dbReference type="ChEBI" id="CHEBI:456216"/>
        <dbReference type="EC" id="2.7.11.1"/>
    </reaction>
</comment>
<evidence type="ECO:0000256" key="2">
    <source>
        <dbReference type="ARBA" id="ARBA00006926"/>
    </source>
</evidence>
<feature type="domain" description="Protein kinase" evidence="26">
    <location>
        <begin position="884"/>
        <end position="1185"/>
    </location>
</feature>
<dbReference type="PROSITE" id="PS51355">
    <property type="entry name" value="GLUTATHIONE_PEROXID_3"/>
    <property type="match status" value="1"/>
</dbReference>
<evidence type="ECO:0000256" key="18">
    <source>
        <dbReference type="ARBA" id="ARBA00023136"/>
    </source>
</evidence>
<dbReference type="Pfam" id="PF00560">
    <property type="entry name" value="LRR_1"/>
    <property type="match status" value="5"/>
</dbReference>
<evidence type="ECO:0000256" key="23">
    <source>
        <dbReference type="PROSITE-ProRule" id="PRU10141"/>
    </source>
</evidence>
<dbReference type="FunFam" id="3.80.10.10:FF:000363">
    <property type="entry name" value="Leucine-rich repeat family protein"/>
    <property type="match status" value="1"/>
</dbReference>
<dbReference type="Gene3D" id="1.10.510.10">
    <property type="entry name" value="Transferase(Phosphotransferase) domain 1"/>
    <property type="match status" value="1"/>
</dbReference>
<dbReference type="InterPro" id="IPR032675">
    <property type="entry name" value="LRR_dom_sf"/>
</dbReference>
<dbReference type="GO" id="GO:0004674">
    <property type="term" value="F:protein serine/threonine kinase activity"/>
    <property type="evidence" value="ECO:0007669"/>
    <property type="project" value="UniProtKB-KW"/>
</dbReference>
<keyword evidence="6" id="KW-0597">Phosphoprotein</keyword>
<keyword evidence="15 23" id="KW-0067">ATP-binding</keyword>
<dbReference type="InterPro" id="IPR003591">
    <property type="entry name" value="Leu-rich_rpt_typical-subtyp"/>
</dbReference>
<dbReference type="Gene3D" id="3.40.30.10">
    <property type="entry name" value="Glutaredoxin"/>
    <property type="match status" value="1"/>
</dbReference>
<sequence length="1208" mass="130178">MAPAALTSLHAAGVAAAARLPTAAAAASFVRVPARSTAWAGVSVAAPRPRRRAPGVAYATAATEKSIYDFTVKDIDGNDVSLSKFKGKVALIVNVASQCGLTTSNYTELSHLYEKYKTQGFEILAFPCNQFGAQEPGSNPQIKQFACTRFKAEFPIFDKVDVNGPNTAPIYKFLKSSAGGFLGDLVKWNFEKFLVDKNGKVVERYPPTTSPFQIEMVTGVVSVRASGIIASNVAVPHAVSNYASPVDSHEGDHTALLSFKSGVWGNLSDWSSLGSMCNWTGVECDSRGRVMHLFLSHSNLTGVISPAIGNLSVLERLELDNNQLSGILPPELGMLSSLLELSLYNNFLEGPIPETLGLLRNLTYLSLESNNINGSIPEAVVCNCSSLTYIGLSSNSLTGEIPFTAHCRLPGLNELVLYENKLVGAIPPSILNFTSLEWVLLYDNLLSGALPSQMFSKMPNLTYLYLSYNNFSSDGGNTNFEPFLASLVNCTSLQELGLASNGIEGKIPSIIGNLSANLYRLMLHDNKITGAIPSAIKNLDKLIVLSLSNNMLEGPIPSEISQPRLLGRLELSNNWITGEIPKSIGIARHLVIIDISHNRLQGAIPETLSNLTKLESLSLHHNQLSGAIPSGLSCSMRLDLSYNKLTGQIPTEIAGLISLQIYLNLSNNLLEGSLPLQIGSMRSMQALDLSANKLSGTIPAEIRGCVGLDYVNLSRNMLQGSLPSSTGTLPNLQVLDVSFNSLTGVLPQSLQAAKVLWFANFSYNIFSGEVSKEGAFAKLTYDSFLGNPDLCGSIPGMAPCKTGNRRHARFLHIVIAIVVIVLAGLLATMCFVDRGLMTTRLRLTAPSVGQLSRFPTGSVSAAVEMESDHPRISYRELVDATDGFSEVNLIGKGGYGHVYKGILAEGTAVAVKVLHQDHAGEVIAGSFVRECRVLRSIRHRNLIRVVTACSTPDFKAVVLPFMPNGNLDSLVHGLPGGGDKPAARRRLDLDLLLSVASDVAEGVAYLHHHAPVKVVHCDLKPSNVLLDGDMTAIVSDFGISKLFKDARDPEMSYASMTSACSSSITRLLQGSVGYIAPEYGLGGRPSTQGDVYSFGVMLLEMISGKRPTDVISEEGHSLHEWVRICCLRQHEEDAVVERSLLPGDPVPGHGEVMEVIVELLELGVACTQHVPAMRPSMDDVAHEIACLRDDTWRKYRVADFNTHGKSTL</sequence>
<accession>A0AAV5F3K9</accession>
<reference evidence="28" key="2">
    <citation type="submission" date="2021-12" db="EMBL/GenBank/DDBJ databases">
        <title>Resequencing data analysis of finger millet.</title>
        <authorList>
            <person name="Hatakeyama M."/>
            <person name="Aluri S."/>
            <person name="Balachadran M.T."/>
            <person name="Sivarajan S.R."/>
            <person name="Poveda L."/>
            <person name="Shimizu-Inatsugi R."/>
            <person name="Schlapbach R."/>
            <person name="Sreeman S.M."/>
            <person name="Shimizu K.K."/>
        </authorList>
    </citation>
    <scope>NUCLEOTIDE SEQUENCE</scope>
</reference>
<dbReference type="GO" id="GO:0004601">
    <property type="term" value="F:peroxidase activity"/>
    <property type="evidence" value="ECO:0007669"/>
    <property type="project" value="UniProtKB-KW"/>
</dbReference>
<dbReference type="PROSITE" id="PS51352">
    <property type="entry name" value="THIOREDOXIN_2"/>
    <property type="match status" value="1"/>
</dbReference>
<evidence type="ECO:0000256" key="6">
    <source>
        <dbReference type="ARBA" id="ARBA00022553"/>
    </source>
</evidence>
<dbReference type="FunFam" id="1.10.510.10:FF:000358">
    <property type="entry name" value="Putative leucine-rich repeat receptor-like serine/threonine-protein kinase"/>
    <property type="match status" value="1"/>
</dbReference>
<evidence type="ECO:0000256" key="19">
    <source>
        <dbReference type="ARBA" id="ARBA00023170"/>
    </source>
</evidence>
<evidence type="ECO:0000256" key="4">
    <source>
        <dbReference type="ARBA" id="ARBA00022475"/>
    </source>
</evidence>
<dbReference type="Gene3D" id="3.80.10.10">
    <property type="entry name" value="Ribonuclease Inhibitor"/>
    <property type="match status" value="3"/>
</dbReference>
<dbReference type="PROSITE" id="PS00763">
    <property type="entry name" value="GLUTATHIONE_PEROXID_2"/>
    <property type="match status" value="1"/>
</dbReference>
<dbReference type="InterPro" id="IPR017441">
    <property type="entry name" value="Protein_kinase_ATP_BS"/>
</dbReference>
<dbReference type="InterPro" id="IPR001611">
    <property type="entry name" value="Leu-rich_rpt"/>
</dbReference>
<evidence type="ECO:0000259" key="26">
    <source>
        <dbReference type="PROSITE" id="PS50011"/>
    </source>
</evidence>
<comment type="caution">
    <text evidence="28">The sequence shown here is derived from an EMBL/GenBank/DDBJ whole genome shotgun (WGS) entry which is preliminary data.</text>
</comment>
<evidence type="ECO:0000256" key="1">
    <source>
        <dbReference type="ARBA" id="ARBA00004162"/>
    </source>
</evidence>
<dbReference type="SUPFAM" id="SSF52833">
    <property type="entry name" value="Thioredoxin-like"/>
    <property type="match status" value="1"/>
</dbReference>
<keyword evidence="14" id="KW-0418">Kinase</keyword>
<dbReference type="InterPro" id="IPR013766">
    <property type="entry name" value="Thioredoxin_domain"/>
</dbReference>
<keyword evidence="29" id="KW-1185">Reference proteome</keyword>
<organism evidence="28 29">
    <name type="scientific">Eleusine coracana subsp. coracana</name>
    <dbReference type="NCBI Taxonomy" id="191504"/>
    <lineage>
        <taxon>Eukaryota</taxon>
        <taxon>Viridiplantae</taxon>
        <taxon>Streptophyta</taxon>
        <taxon>Embryophyta</taxon>
        <taxon>Tracheophyta</taxon>
        <taxon>Spermatophyta</taxon>
        <taxon>Magnoliopsida</taxon>
        <taxon>Liliopsida</taxon>
        <taxon>Poales</taxon>
        <taxon>Poaceae</taxon>
        <taxon>PACMAD clade</taxon>
        <taxon>Chloridoideae</taxon>
        <taxon>Cynodonteae</taxon>
        <taxon>Eleusininae</taxon>
        <taxon>Eleusine</taxon>
    </lineage>
</organism>
<dbReference type="PANTHER" id="PTHR48053:SF151">
    <property type="entry name" value="OS02G0216000 PROTEIN"/>
    <property type="match status" value="1"/>
</dbReference>
<dbReference type="Proteomes" id="UP001054889">
    <property type="component" value="Unassembled WGS sequence"/>
</dbReference>
<evidence type="ECO:0000256" key="15">
    <source>
        <dbReference type="ARBA" id="ARBA00022840"/>
    </source>
</evidence>
<dbReference type="InterPro" id="IPR036249">
    <property type="entry name" value="Thioredoxin-like_sf"/>
</dbReference>
<evidence type="ECO:0000256" key="5">
    <source>
        <dbReference type="ARBA" id="ARBA00022527"/>
    </source>
</evidence>
<keyword evidence="11" id="KW-0732">Signal</keyword>
<feature type="binding site" evidence="23">
    <location>
        <position position="912"/>
    </location>
    <ligand>
        <name>ATP</name>
        <dbReference type="ChEBI" id="CHEBI:30616"/>
    </ligand>
</feature>
<dbReference type="InterPro" id="IPR051716">
    <property type="entry name" value="Plant_RL_S/T_kinase"/>
</dbReference>
<evidence type="ECO:0000256" key="3">
    <source>
        <dbReference type="ARBA" id="ARBA00008684"/>
    </source>
</evidence>
<keyword evidence="12" id="KW-0677">Repeat</keyword>
<dbReference type="Gene3D" id="3.30.200.20">
    <property type="entry name" value="Phosphorylase Kinase, domain 1"/>
    <property type="match status" value="1"/>
</dbReference>
<evidence type="ECO:0000256" key="9">
    <source>
        <dbReference type="ARBA" id="ARBA00022679"/>
    </source>
</evidence>
<keyword evidence="4" id="KW-1003">Cell membrane</keyword>
<protein>
    <recommendedName>
        <fullName evidence="24">Glutathione peroxidase</fullName>
    </recommendedName>
</protein>
<evidence type="ECO:0000256" key="20">
    <source>
        <dbReference type="ARBA" id="ARBA00023180"/>
    </source>
</evidence>
<dbReference type="SMART" id="SM00369">
    <property type="entry name" value="LRR_TYP"/>
    <property type="match status" value="8"/>
</dbReference>
<dbReference type="PRINTS" id="PR01011">
    <property type="entry name" value="GLUTPROXDASE"/>
</dbReference>
<dbReference type="InterPro" id="IPR008271">
    <property type="entry name" value="Ser/Thr_kinase_AS"/>
</dbReference>
<dbReference type="PROSITE" id="PS00107">
    <property type="entry name" value="PROTEIN_KINASE_ATP"/>
    <property type="match status" value="1"/>
</dbReference>
<evidence type="ECO:0000256" key="8">
    <source>
        <dbReference type="ARBA" id="ARBA00022614"/>
    </source>
</evidence>
<comment type="catalytic activity">
    <reaction evidence="21">
        <text>L-threonyl-[protein] + ATP = O-phospho-L-threonyl-[protein] + ADP + H(+)</text>
        <dbReference type="Rhea" id="RHEA:46608"/>
        <dbReference type="Rhea" id="RHEA-COMP:11060"/>
        <dbReference type="Rhea" id="RHEA-COMP:11605"/>
        <dbReference type="ChEBI" id="CHEBI:15378"/>
        <dbReference type="ChEBI" id="CHEBI:30013"/>
        <dbReference type="ChEBI" id="CHEBI:30616"/>
        <dbReference type="ChEBI" id="CHEBI:61977"/>
        <dbReference type="ChEBI" id="CHEBI:456216"/>
        <dbReference type="EC" id="2.7.11.1"/>
    </reaction>
</comment>
<keyword evidence="7 24" id="KW-0575">Peroxidase</keyword>
<keyword evidence="19" id="KW-0675">Receptor</keyword>
<keyword evidence="8" id="KW-0433">Leucine-rich repeat</keyword>
<dbReference type="Pfam" id="PF08263">
    <property type="entry name" value="LRRNT_2"/>
    <property type="match status" value="1"/>
</dbReference>
<keyword evidence="13 23" id="KW-0547">Nucleotide-binding</keyword>
<evidence type="ECO:0000256" key="10">
    <source>
        <dbReference type="ARBA" id="ARBA00022692"/>
    </source>
</evidence>
<evidence type="ECO:0000256" key="12">
    <source>
        <dbReference type="ARBA" id="ARBA00022737"/>
    </source>
</evidence>
<dbReference type="SMART" id="SM00220">
    <property type="entry name" value="S_TKc"/>
    <property type="match status" value="1"/>
</dbReference>
<dbReference type="PANTHER" id="PTHR48053">
    <property type="entry name" value="LEUCINE RICH REPEAT FAMILY PROTEIN, EXPRESSED"/>
    <property type="match status" value="1"/>
</dbReference>
<evidence type="ECO:0000259" key="27">
    <source>
        <dbReference type="PROSITE" id="PS51352"/>
    </source>
</evidence>